<evidence type="ECO:0008006" key="3">
    <source>
        <dbReference type="Google" id="ProtNLM"/>
    </source>
</evidence>
<organism evidence="1 2">
    <name type="scientific">Paenibacillus rigui</name>
    <dbReference type="NCBI Taxonomy" id="554312"/>
    <lineage>
        <taxon>Bacteria</taxon>
        <taxon>Bacillati</taxon>
        <taxon>Bacillota</taxon>
        <taxon>Bacilli</taxon>
        <taxon>Bacillales</taxon>
        <taxon>Paenibacillaceae</taxon>
        <taxon>Paenibacillus</taxon>
    </lineage>
</organism>
<proteinExistence type="predicted"/>
<sequence>MIKAIVFDFDGLTLDTETAEYESFQAMYRDHGVELPFELWGKCIGTDGSAFEPYSHLEACLGRTIDREQARRIRKQRYAAGMEGQQPRPGVESYLMRAQSLGLRIGLASSSSREWVTGYLRQHRLLDYFECIRTREDVEKVKPDPALYVQTLRALGISPKEAIAFEDSPNGALAAKSAGMHCVIVPNSVTGSLVFGEIDLRMDSMSSLTLDEVISIIQTNR</sequence>
<dbReference type="EMBL" id="NMQW01000002">
    <property type="protein sequence ID" value="OXM87921.1"/>
    <property type="molecule type" value="Genomic_DNA"/>
</dbReference>
<evidence type="ECO:0000313" key="2">
    <source>
        <dbReference type="Proteomes" id="UP000215509"/>
    </source>
</evidence>
<dbReference type="AlphaFoldDB" id="A0A229UXC5"/>
<dbReference type="PRINTS" id="PR00413">
    <property type="entry name" value="HADHALOGNASE"/>
</dbReference>
<dbReference type="Gene3D" id="1.10.150.240">
    <property type="entry name" value="Putative phosphatase, domain 2"/>
    <property type="match status" value="1"/>
</dbReference>
<gene>
    <name evidence="1" type="ORF">CF651_02105</name>
</gene>
<dbReference type="Pfam" id="PF13419">
    <property type="entry name" value="HAD_2"/>
    <property type="match status" value="1"/>
</dbReference>
<reference evidence="1 2" key="1">
    <citation type="submission" date="2017-07" db="EMBL/GenBank/DDBJ databases">
        <title>Genome sequencing and assembly of Paenibacillus rigui.</title>
        <authorList>
            <person name="Mayilraj S."/>
        </authorList>
    </citation>
    <scope>NUCLEOTIDE SEQUENCE [LARGE SCALE GENOMIC DNA]</scope>
    <source>
        <strain evidence="1 2">JCM 16352</strain>
    </source>
</reference>
<dbReference type="InterPro" id="IPR041492">
    <property type="entry name" value="HAD_2"/>
</dbReference>
<keyword evidence="2" id="KW-1185">Reference proteome</keyword>
<dbReference type="Gene3D" id="3.40.50.1000">
    <property type="entry name" value="HAD superfamily/HAD-like"/>
    <property type="match status" value="1"/>
</dbReference>
<dbReference type="InterPro" id="IPR036412">
    <property type="entry name" value="HAD-like_sf"/>
</dbReference>
<dbReference type="SUPFAM" id="SSF56784">
    <property type="entry name" value="HAD-like"/>
    <property type="match status" value="1"/>
</dbReference>
<dbReference type="CDD" id="cd16423">
    <property type="entry name" value="HAD_BPGM-like"/>
    <property type="match status" value="1"/>
</dbReference>
<dbReference type="NCBIfam" id="TIGR01509">
    <property type="entry name" value="HAD-SF-IA-v3"/>
    <property type="match status" value="1"/>
</dbReference>
<dbReference type="OrthoDB" id="9797743at2"/>
<comment type="caution">
    <text evidence="1">The sequence shown here is derived from an EMBL/GenBank/DDBJ whole genome shotgun (WGS) entry which is preliminary data.</text>
</comment>
<protein>
    <recommendedName>
        <fullName evidence="3">HAD family hydrolase</fullName>
    </recommendedName>
</protein>
<name>A0A229UXC5_9BACL</name>
<dbReference type="PANTHER" id="PTHR18901">
    <property type="entry name" value="2-DEOXYGLUCOSE-6-PHOSPHATE PHOSPHATASE 2"/>
    <property type="match status" value="1"/>
</dbReference>
<dbReference type="PANTHER" id="PTHR18901:SF38">
    <property type="entry name" value="PSEUDOURIDINE-5'-PHOSPHATASE"/>
    <property type="match status" value="1"/>
</dbReference>
<dbReference type="RefSeq" id="WP_094013171.1">
    <property type="nucleotide sequence ID" value="NZ_NMQW01000002.1"/>
</dbReference>
<dbReference type="InterPro" id="IPR023214">
    <property type="entry name" value="HAD_sf"/>
</dbReference>
<accession>A0A229UXC5</accession>
<dbReference type="InterPro" id="IPR006439">
    <property type="entry name" value="HAD-SF_hydro_IA"/>
</dbReference>
<evidence type="ECO:0000313" key="1">
    <source>
        <dbReference type="EMBL" id="OXM87921.1"/>
    </source>
</evidence>
<dbReference type="InterPro" id="IPR023198">
    <property type="entry name" value="PGP-like_dom2"/>
</dbReference>
<dbReference type="SFLD" id="SFLDG01129">
    <property type="entry name" value="C1.5:_HAD__Beta-PGM__Phosphata"/>
    <property type="match status" value="1"/>
</dbReference>
<dbReference type="Proteomes" id="UP000215509">
    <property type="component" value="Unassembled WGS sequence"/>
</dbReference>
<dbReference type="SFLD" id="SFLDS00003">
    <property type="entry name" value="Haloacid_Dehalogenase"/>
    <property type="match status" value="1"/>
</dbReference>